<evidence type="ECO:0000256" key="4">
    <source>
        <dbReference type="ARBA" id="ARBA00022702"/>
    </source>
</evidence>
<comment type="caution">
    <text evidence="8">The sequence shown here is derived from an EMBL/GenBank/DDBJ whole genome shotgun (WGS) entry which is preliminary data.</text>
</comment>
<sequence length="110" mass="12022">MQASTPTGMDARRVNLQGQNIGVPGQRRGQAGHGDQQAHSSWQGTSTIGYGALHRDTVPCSRRSNGTYSSYQICRGHGHANPYGRGCCAITRCRGVDFSLTHFFSFPYFL</sequence>
<dbReference type="Pfam" id="PF05498">
    <property type="entry name" value="RALF"/>
    <property type="match status" value="1"/>
</dbReference>
<dbReference type="AlphaFoldDB" id="A0A922JDS6"/>
<keyword evidence="4" id="KW-0372">Hormone</keyword>
<comment type="similarity">
    <text evidence="2">Belongs to the plant rapid alkalinization factor (RALF) family.</text>
</comment>
<dbReference type="PANTHER" id="PTHR33136:SF6">
    <property type="entry name" value="PROTEIN RALF-LIKE 34"/>
    <property type="match status" value="1"/>
</dbReference>
<dbReference type="GO" id="GO:0019722">
    <property type="term" value="P:calcium-mediated signaling"/>
    <property type="evidence" value="ECO:0007669"/>
    <property type="project" value="TreeGrafter"/>
</dbReference>
<dbReference type="GO" id="GO:0005576">
    <property type="term" value="C:extracellular region"/>
    <property type="evidence" value="ECO:0007669"/>
    <property type="project" value="UniProtKB-SubCell"/>
</dbReference>
<dbReference type="EMBL" id="CM031831">
    <property type="protein sequence ID" value="KAG6702217.1"/>
    <property type="molecule type" value="Genomic_DNA"/>
</dbReference>
<evidence type="ECO:0000256" key="2">
    <source>
        <dbReference type="ARBA" id="ARBA00009178"/>
    </source>
</evidence>
<accession>A0A922JDS6</accession>
<evidence type="ECO:0000313" key="9">
    <source>
        <dbReference type="Proteomes" id="UP000811246"/>
    </source>
</evidence>
<gene>
    <name evidence="8" type="ORF">I3842_07G021700</name>
</gene>
<name>A0A922JDS6_CARIL</name>
<evidence type="ECO:0000256" key="5">
    <source>
        <dbReference type="ARBA" id="ARBA00022729"/>
    </source>
</evidence>
<feature type="region of interest" description="Disordered" evidence="7">
    <location>
        <begin position="1"/>
        <end position="44"/>
    </location>
</feature>
<dbReference type="PANTHER" id="PTHR33136">
    <property type="entry name" value="RAPID ALKALINIZATION FACTOR-LIKE"/>
    <property type="match status" value="1"/>
</dbReference>
<reference evidence="8" key="1">
    <citation type="submission" date="2021-01" db="EMBL/GenBank/DDBJ databases">
        <authorList>
            <person name="Lovell J.T."/>
            <person name="Bentley N."/>
            <person name="Bhattarai G."/>
            <person name="Jenkins J.W."/>
            <person name="Sreedasyam A."/>
            <person name="Alarcon Y."/>
            <person name="Bock C."/>
            <person name="Boston L."/>
            <person name="Carlson J."/>
            <person name="Cervantes K."/>
            <person name="Clermont K."/>
            <person name="Krom N."/>
            <person name="Kubenka K."/>
            <person name="Mamidi S."/>
            <person name="Mattison C."/>
            <person name="Monteros M."/>
            <person name="Pisani C."/>
            <person name="Plott C."/>
            <person name="Rajasekar S."/>
            <person name="Rhein H.S."/>
            <person name="Rohla C."/>
            <person name="Song M."/>
            <person name="Hilaire R.S."/>
            <person name="Shu S."/>
            <person name="Wells L."/>
            <person name="Wang X."/>
            <person name="Webber J."/>
            <person name="Heerema R.J."/>
            <person name="Klein P."/>
            <person name="Conner P."/>
            <person name="Grauke L."/>
            <person name="Grimwood J."/>
            <person name="Schmutz J."/>
            <person name="Randall J.J."/>
        </authorList>
    </citation>
    <scope>NUCLEOTIDE SEQUENCE</scope>
    <source>
        <tissue evidence="8">Leaf</tissue>
    </source>
</reference>
<dbReference type="InterPro" id="IPR008801">
    <property type="entry name" value="RALF"/>
</dbReference>
<evidence type="ECO:0000256" key="6">
    <source>
        <dbReference type="ARBA" id="ARBA00023157"/>
    </source>
</evidence>
<keyword evidence="5" id="KW-0732">Signal</keyword>
<evidence type="ECO:0000256" key="3">
    <source>
        <dbReference type="ARBA" id="ARBA00022525"/>
    </source>
</evidence>
<comment type="subcellular location">
    <subcellularLocation>
        <location evidence="1">Secreted</location>
    </subcellularLocation>
</comment>
<proteinExistence type="inferred from homology"/>
<keyword evidence="6" id="KW-1015">Disulfide bond</keyword>
<protein>
    <submittedName>
        <fullName evidence="8">Uncharacterized protein</fullName>
    </submittedName>
</protein>
<dbReference type="Proteomes" id="UP000811246">
    <property type="component" value="Chromosome 7"/>
</dbReference>
<evidence type="ECO:0000313" key="8">
    <source>
        <dbReference type="EMBL" id="KAG6702217.1"/>
    </source>
</evidence>
<dbReference type="GO" id="GO:0040008">
    <property type="term" value="P:regulation of growth"/>
    <property type="evidence" value="ECO:0007669"/>
    <property type="project" value="UniProtKB-ARBA"/>
</dbReference>
<organism evidence="8 9">
    <name type="scientific">Carya illinoinensis</name>
    <name type="common">Pecan</name>
    <dbReference type="NCBI Taxonomy" id="32201"/>
    <lineage>
        <taxon>Eukaryota</taxon>
        <taxon>Viridiplantae</taxon>
        <taxon>Streptophyta</taxon>
        <taxon>Embryophyta</taxon>
        <taxon>Tracheophyta</taxon>
        <taxon>Spermatophyta</taxon>
        <taxon>Magnoliopsida</taxon>
        <taxon>eudicotyledons</taxon>
        <taxon>Gunneridae</taxon>
        <taxon>Pentapetalae</taxon>
        <taxon>rosids</taxon>
        <taxon>fabids</taxon>
        <taxon>Fagales</taxon>
        <taxon>Juglandaceae</taxon>
        <taxon>Carya</taxon>
    </lineage>
</organism>
<evidence type="ECO:0000256" key="7">
    <source>
        <dbReference type="SAM" id="MobiDB-lite"/>
    </source>
</evidence>
<keyword evidence="3" id="KW-0964">Secreted</keyword>
<evidence type="ECO:0000256" key="1">
    <source>
        <dbReference type="ARBA" id="ARBA00004613"/>
    </source>
</evidence>
<dbReference type="GO" id="GO:0005179">
    <property type="term" value="F:hormone activity"/>
    <property type="evidence" value="ECO:0007669"/>
    <property type="project" value="UniProtKB-KW"/>
</dbReference>
<dbReference type="GO" id="GO:0009506">
    <property type="term" value="C:plasmodesma"/>
    <property type="evidence" value="ECO:0007669"/>
    <property type="project" value="TreeGrafter"/>
</dbReference>